<dbReference type="InterPro" id="IPR014325">
    <property type="entry name" value="RNA_pol_sigma-E_actinobac"/>
</dbReference>
<dbReference type="SUPFAM" id="SSF88946">
    <property type="entry name" value="Sigma2 domain of RNA polymerase sigma factors"/>
    <property type="match status" value="1"/>
</dbReference>
<dbReference type="CDD" id="cd06171">
    <property type="entry name" value="Sigma70_r4"/>
    <property type="match status" value="1"/>
</dbReference>
<accession>A0A4Q2S3W2</accession>
<dbReference type="PANTHER" id="PTHR43133:SF50">
    <property type="entry name" value="ECF RNA POLYMERASE SIGMA FACTOR SIGM"/>
    <property type="match status" value="1"/>
</dbReference>
<dbReference type="Gene3D" id="1.10.10.10">
    <property type="entry name" value="Winged helix-like DNA-binding domain superfamily/Winged helix DNA-binding domain"/>
    <property type="match status" value="1"/>
</dbReference>
<evidence type="ECO:0000256" key="2">
    <source>
        <dbReference type="ARBA" id="ARBA00023015"/>
    </source>
</evidence>
<dbReference type="InterPro" id="IPR007627">
    <property type="entry name" value="RNA_pol_sigma70_r2"/>
</dbReference>
<evidence type="ECO:0000256" key="5">
    <source>
        <dbReference type="ARBA" id="ARBA00023163"/>
    </source>
</evidence>
<reference evidence="8 9" key="1">
    <citation type="submission" date="2019-01" db="EMBL/GenBank/DDBJ databases">
        <title>Novel species of Nocardioides.</title>
        <authorList>
            <person name="Liu Q."/>
            <person name="Xin Y.-H."/>
        </authorList>
    </citation>
    <scope>NUCLEOTIDE SEQUENCE [LARGE SCALE GENOMIC DNA]</scope>
    <source>
        <strain evidence="8 9">CGMCC 4.6882</strain>
    </source>
</reference>
<dbReference type="Proteomes" id="UP000294071">
    <property type="component" value="Unassembled WGS sequence"/>
</dbReference>
<dbReference type="NCBIfam" id="TIGR02983">
    <property type="entry name" value="SigE-fam_strep"/>
    <property type="match status" value="1"/>
</dbReference>
<dbReference type="InterPro" id="IPR013324">
    <property type="entry name" value="RNA_pol_sigma_r3/r4-like"/>
</dbReference>
<protein>
    <submittedName>
        <fullName evidence="8">SigE family RNA polymerase sigma factor</fullName>
    </submittedName>
</protein>
<dbReference type="Pfam" id="PF08281">
    <property type="entry name" value="Sigma70_r4_2"/>
    <property type="match status" value="1"/>
</dbReference>
<keyword evidence="5" id="KW-0804">Transcription</keyword>
<dbReference type="InterPro" id="IPR013249">
    <property type="entry name" value="RNA_pol_sigma70_r4_t2"/>
</dbReference>
<dbReference type="EMBL" id="SDWT01000001">
    <property type="protein sequence ID" value="RYB95134.1"/>
    <property type="molecule type" value="Genomic_DNA"/>
</dbReference>
<dbReference type="GO" id="GO:0003677">
    <property type="term" value="F:DNA binding"/>
    <property type="evidence" value="ECO:0007669"/>
    <property type="project" value="UniProtKB-KW"/>
</dbReference>
<evidence type="ECO:0000259" key="6">
    <source>
        <dbReference type="Pfam" id="PF04542"/>
    </source>
</evidence>
<sequence>MRDGPEGDFADFYEATWSRTLAVTYALTGDRGVAEELAQEAYVKAWQHWGKVARYDQPAAWVRQVATRLSVSRWRRTKVAAAWLSRNRTEAHAPPPDETSTALVQALLRIPEAQRRAVVLHHLADLPVDEVARIEHCPVGTVKARLSRGRAALALLLTDHPADEPNGAHTHA</sequence>
<dbReference type="InterPro" id="IPR036388">
    <property type="entry name" value="WH-like_DNA-bd_sf"/>
</dbReference>
<dbReference type="RefSeq" id="WP_129400477.1">
    <property type="nucleotide sequence ID" value="NZ_SDWT01000001.1"/>
</dbReference>
<feature type="domain" description="RNA polymerase sigma factor 70 region 4 type 2" evidence="7">
    <location>
        <begin position="102"/>
        <end position="153"/>
    </location>
</feature>
<dbReference type="Gene3D" id="1.10.1740.10">
    <property type="match status" value="1"/>
</dbReference>
<evidence type="ECO:0000256" key="3">
    <source>
        <dbReference type="ARBA" id="ARBA00023082"/>
    </source>
</evidence>
<name>A0A4Q2S3W2_9ACTN</name>
<evidence type="ECO:0000256" key="4">
    <source>
        <dbReference type="ARBA" id="ARBA00023125"/>
    </source>
</evidence>
<evidence type="ECO:0000313" key="9">
    <source>
        <dbReference type="Proteomes" id="UP000294071"/>
    </source>
</evidence>
<comment type="caution">
    <text evidence="8">The sequence shown here is derived from an EMBL/GenBank/DDBJ whole genome shotgun (WGS) entry which is preliminary data.</text>
</comment>
<evidence type="ECO:0000256" key="1">
    <source>
        <dbReference type="ARBA" id="ARBA00010641"/>
    </source>
</evidence>
<keyword evidence="9" id="KW-1185">Reference proteome</keyword>
<dbReference type="SUPFAM" id="SSF88659">
    <property type="entry name" value="Sigma3 and sigma4 domains of RNA polymerase sigma factors"/>
    <property type="match status" value="1"/>
</dbReference>
<keyword evidence="3" id="KW-0731">Sigma factor</keyword>
<keyword evidence="2" id="KW-0805">Transcription regulation</keyword>
<comment type="similarity">
    <text evidence="1">Belongs to the sigma-70 factor family. ECF subfamily.</text>
</comment>
<dbReference type="InterPro" id="IPR013325">
    <property type="entry name" value="RNA_pol_sigma_r2"/>
</dbReference>
<feature type="domain" description="RNA polymerase sigma-70 region 2" evidence="6">
    <location>
        <begin position="21"/>
        <end position="78"/>
    </location>
</feature>
<dbReference type="AlphaFoldDB" id="A0A4Q2S3W2"/>
<dbReference type="GO" id="GO:0006352">
    <property type="term" value="P:DNA-templated transcription initiation"/>
    <property type="evidence" value="ECO:0007669"/>
    <property type="project" value="InterPro"/>
</dbReference>
<dbReference type="PANTHER" id="PTHR43133">
    <property type="entry name" value="RNA POLYMERASE ECF-TYPE SIGMA FACTO"/>
    <property type="match status" value="1"/>
</dbReference>
<evidence type="ECO:0000313" key="8">
    <source>
        <dbReference type="EMBL" id="RYB95134.1"/>
    </source>
</evidence>
<dbReference type="InterPro" id="IPR014284">
    <property type="entry name" value="RNA_pol_sigma-70_dom"/>
</dbReference>
<dbReference type="GO" id="GO:0016987">
    <property type="term" value="F:sigma factor activity"/>
    <property type="evidence" value="ECO:0007669"/>
    <property type="project" value="UniProtKB-KW"/>
</dbReference>
<evidence type="ECO:0000259" key="7">
    <source>
        <dbReference type="Pfam" id="PF08281"/>
    </source>
</evidence>
<dbReference type="OrthoDB" id="3777963at2"/>
<dbReference type="Pfam" id="PF04542">
    <property type="entry name" value="Sigma70_r2"/>
    <property type="match status" value="1"/>
</dbReference>
<keyword evidence="4" id="KW-0238">DNA-binding</keyword>
<dbReference type="InterPro" id="IPR039425">
    <property type="entry name" value="RNA_pol_sigma-70-like"/>
</dbReference>
<proteinExistence type="inferred from homology"/>
<organism evidence="8 9">
    <name type="scientific">Nocardioides oleivorans</name>
    <dbReference type="NCBI Taxonomy" id="273676"/>
    <lineage>
        <taxon>Bacteria</taxon>
        <taxon>Bacillati</taxon>
        <taxon>Actinomycetota</taxon>
        <taxon>Actinomycetes</taxon>
        <taxon>Propionibacteriales</taxon>
        <taxon>Nocardioidaceae</taxon>
        <taxon>Nocardioides</taxon>
    </lineage>
</organism>
<dbReference type="NCBIfam" id="TIGR02937">
    <property type="entry name" value="sigma70-ECF"/>
    <property type="match status" value="1"/>
</dbReference>
<gene>
    <name evidence="8" type="ORF">EUA93_12740</name>
</gene>